<gene>
    <name evidence="2" type="ORF">FQP90_18060</name>
</gene>
<dbReference type="InterPro" id="IPR046858">
    <property type="entry name" value="ChrB_N"/>
</dbReference>
<name>A0A558GSU7_PAENT</name>
<evidence type="ECO:0000313" key="3">
    <source>
        <dbReference type="Proteomes" id="UP000316500"/>
    </source>
</evidence>
<dbReference type="Proteomes" id="UP000316500">
    <property type="component" value="Unassembled WGS sequence"/>
</dbReference>
<sequence length="178" mass="20240">MIDERWLLILVHMPSQPSRHRVAVWRELRRIGAVPLSPGTWVLPAHPVFNDGLGRAEGLVAKGGGSWTLVDASPRDQGAKAFRNAFQAARLEEWAEFTSDCGKFEREIAKEISQRKFTFAELEEEEQSLERLRRWYRDLKSRDVLLLPQAVDAAEQLACCAEALEEYASMVYDATLPQ</sequence>
<comment type="caution">
    <text evidence="2">The sequence shown here is derived from an EMBL/GenBank/DDBJ whole genome shotgun (WGS) entry which is preliminary data.</text>
</comment>
<accession>A0A558GSU7</accession>
<evidence type="ECO:0000259" key="1">
    <source>
        <dbReference type="Pfam" id="PF20229"/>
    </source>
</evidence>
<protein>
    <submittedName>
        <fullName evidence="2">Chromate resistance protein ChrB</fullName>
    </submittedName>
</protein>
<dbReference type="Pfam" id="PF20229">
    <property type="entry name" value="ChrB_N"/>
    <property type="match status" value="1"/>
</dbReference>
<proteinExistence type="predicted"/>
<feature type="domain" description="ChrB N-terminal" evidence="1">
    <location>
        <begin position="21"/>
        <end position="175"/>
    </location>
</feature>
<organism evidence="2 3">
    <name type="scientific">Paenarthrobacter nitroguajacolicus</name>
    <name type="common">Arthrobacter nitroguajacolicus</name>
    <dbReference type="NCBI Taxonomy" id="211146"/>
    <lineage>
        <taxon>Bacteria</taxon>
        <taxon>Bacillati</taxon>
        <taxon>Actinomycetota</taxon>
        <taxon>Actinomycetes</taxon>
        <taxon>Micrococcales</taxon>
        <taxon>Micrococcaceae</taxon>
        <taxon>Paenarthrobacter</taxon>
    </lineage>
</organism>
<dbReference type="AlphaFoldDB" id="A0A558GSU7"/>
<reference evidence="2 3" key="1">
    <citation type="submission" date="2019-07" db="EMBL/GenBank/DDBJ databases">
        <title>Diversity of Bacteria from Kongsfjorden, Arctic.</title>
        <authorList>
            <person name="Yu Y."/>
        </authorList>
    </citation>
    <scope>NUCLEOTIDE SEQUENCE [LARGE SCALE GENOMIC DNA]</scope>
    <source>
        <strain evidence="2 3">SM1928</strain>
    </source>
</reference>
<evidence type="ECO:0000313" key="2">
    <source>
        <dbReference type="EMBL" id="TVU59952.1"/>
    </source>
</evidence>
<dbReference type="OrthoDB" id="3790780at2"/>
<dbReference type="EMBL" id="VNFK01000016">
    <property type="protein sequence ID" value="TVU59952.1"/>
    <property type="molecule type" value="Genomic_DNA"/>
</dbReference>